<name>A0A518HPY0_9BACT</name>
<evidence type="ECO:0000313" key="3">
    <source>
        <dbReference type="Proteomes" id="UP000319004"/>
    </source>
</evidence>
<proteinExistence type="predicted"/>
<evidence type="ECO:0000256" key="1">
    <source>
        <dbReference type="SAM" id="Phobius"/>
    </source>
</evidence>
<feature type="transmembrane region" description="Helical" evidence="1">
    <location>
        <begin position="67"/>
        <end position="88"/>
    </location>
</feature>
<keyword evidence="1" id="KW-0472">Membrane</keyword>
<keyword evidence="3" id="KW-1185">Reference proteome</keyword>
<accession>A0A518HPY0</accession>
<evidence type="ECO:0000313" key="2">
    <source>
        <dbReference type="EMBL" id="QDV42881.1"/>
    </source>
</evidence>
<dbReference type="KEGG" id="snep:Enr13x_27320"/>
<keyword evidence="1" id="KW-1133">Transmembrane helix</keyword>
<sequence length="94" mass="10252">MPGRLRVAAHKIDGPRAVRLQLENISNDRRARALPLTKNTSFGVDVIGMRYSMMANKSPASTWVPGGAWMVLMMPDFGALTVVSIFIASSTISF</sequence>
<reference evidence="2 3" key="1">
    <citation type="submission" date="2019-03" db="EMBL/GenBank/DDBJ databases">
        <title>Deep-cultivation of Planctomycetes and their phenomic and genomic characterization uncovers novel biology.</title>
        <authorList>
            <person name="Wiegand S."/>
            <person name="Jogler M."/>
            <person name="Boedeker C."/>
            <person name="Pinto D."/>
            <person name="Vollmers J."/>
            <person name="Rivas-Marin E."/>
            <person name="Kohn T."/>
            <person name="Peeters S.H."/>
            <person name="Heuer A."/>
            <person name="Rast P."/>
            <person name="Oberbeckmann S."/>
            <person name="Bunk B."/>
            <person name="Jeske O."/>
            <person name="Meyerdierks A."/>
            <person name="Storesund J.E."/>
            <person name="Kallscheuer N."/>
            <person name="Luecker S."/>
            <person name="Lage O.M."/>
            <person name="Pohl T."/>
            <person name="Merkel B.J."/>
            <person name="Hornburger P."/>
            <person name="Mueller R.-W."/>
            <person name="Bruemmer F."/>
            <person name="Labrenz M."/>
            <person name="Spormann A.M."/>
            <person name="Op den Camp H."/>
            <person name="Overmann J."/>
            <person name="Amann R."/>
            <person name="Jetten M.S.M."/>
            <person name="Mascher T."/>
            <person name="Medema M.H."/>
            <person name="Devos D.P."/>
            <person name="Kaster A.-K."/>
            <person name="Ovreas L."/>
            <person name="Rohde M."/>
            <person name="Galperin M.Y."/>
            <person name="Jogler C."/>
        </authorList>
    </citation>
    <scope>NUCLEOTIDE SEQUENCE [LARGE SCALE GENOMIC DNA]</scope>
    <source>
        <strain evidence="2 3">Enr13</strain>
    </source>
</reference>
<keyword evidence="1" id="KW-0812">Transmembrane</keyword>
<organism evidence="2 3">
    <name type="scientific">Stieleria neptunia</name>
    <dbReference type="NCBI Taxonomy" id="2527979"/>
    <lineage>
        <taxon>Bacteria</taxon>
        <taxon>Pseudomonadati</taxon>
        <taxon>Planctomycetota</taxon>
        <taxon>Planctomycetia</taxon>
        <taxon>Pirellulales</taxon>
        <taxon>Pirellulaceae</taxon>
        <taxon>Stieleria</taxon>
    </lineage>
</organism>
<dbReference type="Proteomes" id="UP000319004">
    <property type="component" value="Chromosome"/>
</dbReference>
<dbReference type="EMBL" id="CP037423">
    <property type="protein sequence ID" value="QDV42881.1"/>
    <property type="molecule type" value="Genomic_DNA"/>
</dbReference>
<gene>
    <name evidence="2" type="ORF">Enr13x_27320</name>
</gene>
<dbReference type="AlphaFoldDB" id="A0A518HPY0"/>
<protein>
    <submittedName>
        <fullName evidence="2">Uncharacterized protein</fullName>
    </submittedName>
</protein>